<comment type="caution">
    <text evidence="4">The sequence shown here is derived from an EMBL/GenBank/DDBJ whole genome shotgun (WGS) entry which is preliminary data.</text>
</comment>
<dbReference type="AlphaFoldDB" id="A0A4R5ENT6"/>
<feature type="transmembrane region" description="Helical" evidence="2">
    <location>
        <begin position="337"/>
        <end position="357"/>
    </location>
</feature>
<evidence type="ECO:0000256" key="2">
    <source>
        <dbReference type="SAM" id="Phobius"/>
    </source>
</evidence>
<dbReference type="InterPro" id="IPR036779">
    <property type="entry name" value="LysM_dom_sf"/>
</dbReference>
<dbReference type="RefSeq" id="WP_132637442.1">
    <property type="nucleotide sequence ID" value="NZ_SMLD01000133.1"/>
</dbReference>
<reference evidence="4 5" key="1">
    <citation type="submission" date="2019-03" db="EMBL/GenBank/DDBJ databases">
        <title>Draft genome sequences of novel Actinobacteria.</title>
        <authorList>
            <person name="Sahin N."/>
            <person name="Ay H."/>
            <person name="Saygin H."/>
        </authorList>
    </citation>
    <scope>NUCLEOTIDE SEQUENCE [LARGE SCALE GENOMIC DNA]</scope>
    <source>
        <strain evidence="4 5">6K102</strain>
    </source>
</reference>
<gene>
    <name evidence="4" type="ORF">E1295_35285</name>
</gene>
<evidence type="ECO:0000256" key="1">
    <source>
        <dbReference type="SAM" id="MobiDB-lite"/>
    </source>
</evidence>
<dbReference type="SUPFAM" id="SSF54106">
    <property type="entry name" value="LysM domain"/>
    <property type="match status" value="1"/>
</dbReference>
<dbReference type="CDD" id="cd00118">
    <property type="entry name" value="LysM"/>
    <property type="match status" value="1"/>
</dbReference>
<keyword evidence="2" id="KW-0472">Membrane</keyword>
<proteinExistence type="predicted"/>
<evidence type="ECO:0000313" key="4">
    <source>
        <dbReference type="EMBL" id="TDE36395.1"/>
    </source>
</evidence>
<keyword evidence="5" id="KW-1185">Reference proteome</keyword>
<keyword evidence="2" id="KW-1133">Transmembrane helix</keyword>
<dbReference type="InterPro" id="IPR018392">
    <property type="entry name" value="LysM"/>
</dbReference>
<accession>A0A4R5ENT6</accession>
<dbReference type="Gene3D" id="3.10.350.10">
    <property type="entry name" value="LysM domain"/>
    <property type="match status" value="1"/>
</dbReference>
<feature type="transmembrane region" description="Helical" evidence="2">
    <location>
        <begin position="236"/>
        <end position="256"/>
    </location>
</feature>
<protein>
    <submittedName>
        <fullName evidence="4">LysM domain-containing protein</fullName>
    </submittedName>
</protein>
<feature type="transmembrane region" description="Helical" evidence="2">
    <location>
        <begin position="369"/>
        <end position="391"/>
    </location>
</feature>
<sequence>MASSGFSYAGPDGLEHLKRAGMRSQDAGDILYEIRRSFVAHAKGDVNSYALIQDGAAELAGGYNQFFRDLSDTMYRRSSALRNGGNNLIYSAANYGWSDRLLPPDDPPPFRENVELPDPGTLSVTFNATLDLLGLGDDYERKLVEMQQACQETAHRLRQLQPDIDAVEDEVEKARWGGEAAQTYHAAWREHVNPAGGRHEAQTLTEWAARSEHSAEILGNAVEETQRSKHLVKRTLQTLAAIGVIMAGAAILNPAVRAFLVRMAHTLRQRALLVIKLLRARLKQLGKGFGTSVAGRGSVLSGFMKNGIGVVGANYVNSSLANAGRGVEDPFSVSPGMLGTLSFLLGLGGAFSLMKRLGSVTRFAQAHPLGFNMALELGINAGAATALSMMFENKSFGAALKDGVIVGGVSAVFGAGYYGLLRDATGLKHLAWRNADKWGLKKLWPIDPSRAMSATNVRYGRVLPGNHLAQMKLSDGSKIWLPKNSLTYRARQIAPVNAFLNLNPFWKGRILGLLPGTINYTLVPRGQSEPVDLTVPDYRNWENNSSGESSRSAARSPVGATTHTVQSGDTLWAIAQREYGDPQYASLLQQANWQLDGIDQGNLSPGQKLMIPELDKQKAS</sequence>
<organism evidence="4 5">
    <name type="scientific">Nonomuraea mesophila</name>
    <dbReference type="NCBI Taxonomy" id="2530382"/>
    <lineage>
        <taxon>Bacteria</taxon>
        <taxon>Bacillati</taxon>
        <taxon>Actinomycetota</taxon>
        <taxon>Actinomycetes</taxon>
        <taxon>Streptosporangiales</taxon>
        <taxon>Streptosporangiaceae</taxon>
        <taxon>Nonomuraea</taxon>
    </lineage>
</organism>
<feature type="compositionally biased region" description="Low complexity" evidence="1">
    <location>
        <begin position="542"/>
        <end position="556"/>
    </location>
</feature>
<evidence type="ECO:0000259" key="3">
    <source>
        <dbReference type="PROSITE" id="PS51782"/>
    </source>
</evidence>
<dbReference type="Pfam" id="PF01476">
    <property type="entry name" value="LysM"/>
    <property type="match status" value="1"/>
</dbReference>
<feature type="transmembrane region" description="Helical" evidence="2">
    <location>
        <begin position="403"/>
        <end position="421"/>
    </location>
</feature>
<evidence type="ECO:0000313" key="5">
    <source>
        <dbReference type="Proteomes" id="UP000295136"/>
    </source>
</evidence>
<feature type="region of interest" description="Disordered" evidence="1">
    <location>
        <begin position="539"/>
        <end position="562"/>
    </location>
</feature>
<feature type="domain" description="LysM" evidence="3">
    <location>
        <begin position="561"/>
        <end position="611"/>
    </location>
</feature>
<name>A0A4R5ENT6_9ACTN</name>
<dbReference type="PROSITE" id="PS51782">
    <property type="entry name" value="LYSM"/>
    <property type="match status" value="1"/>
</dbReference>
<dbReference type="Proteomes" id="UP000295136">
    <property type="component" value="Unassembled WGS sequence"/>
</dbReference>
<dbReference type="EMBL" id="SMLD01000133">
    <property type="protein sequence ID" value="TDE36395.1"/>
    <property type="molecule type" value="Genomic_DNA"/>
</dbReference>
<keyword evidence="2" id="KW-0812">Transmembrane</keyword>
<dbReference type="SMART" id="SM00257">
    <property type="entry name" value="LysM"/>
    <property type="match status" value="1"/>
</dbReference>